<dbReference type="GO" id="GO:0000033">
    <property type="term" value="F:alpha-1,3-mannosyltransferase activity"/>
    <property type="evidence" value="ECO:0007669"/>
    <property type="project" value="TreeGrafter"/>
</dbReference>
<dbReference type="PANTHER" id="PTHR31392:SF1">
    <property type="entry name" value="ALPHA-1,3-MANNOSYLTRANSFERASE MNN1-RELATED"/>
    <property type="match status" value="1"/>
</dbReference>
<accession>A0A9N8EHY0</accession>
<feature type="transmembrane region" description="Helical" evidence="11">
    <location>
        <begin position="43"/>
        <end position="61"/>
    </location>
</feature>
<evidence type="ECO:0000256" key="9">
    <source>
        <dbReference type="ARBA" id="ARBA00023180"/>
    </source>
</evidence>
<dbReference type="GO" id="GO:0005794">
    <property type="term" value="C:Golgi apparatus"/>
    <property type="evidence" value="ECO:0007669"/>
    <property type="project" value="TreeGrafter"/>
</dbReference>
<dbReference type="InterPro" id="IPR029044">
    <property type="entry name" value="Nucleotide-diphossugar_trans"/>
</dbReference>
<evidence type="ECO:0000313" key="12">
    <source>
        <dbReference type="EMBL" id="CAB9520710.1"/>
    </source>
</evidence>
<dbReference type="GO" id="GO:0016020">
    <property type="term" value="C:membrane"/>
    <property type="evidence" value="ECO:0007669"/>
    <property type="project" value="UniProtKB-SubCell"/>
</dbReference>
<dbReference type="InterPro" id="IPR022751">
    <property type="entry name" value="Alpha_mannosyltransferase"/>
</dbReference>
<protein>
    <submittedName>
        <fullName evidence="12">Alpha-1,3-mannosyltransferase</fullName>
    </submittedName>
</protein>
<evidence type="ECO:0000256" key="11">
    <source>
        <dbReference type="SAM" id="Phobius"/>
    </source>
</evidence>
<gene>
    <name evidence="12" type="ORF">SEMRO_1127_G244220.1</name>
</gene>
<reference evidence="12" key="1">
    <citation type="submission" date="2020-06" db="EMBL/GenBank/DDBJ databases">
        <authorList>
            <consortium name="Plant Systems Biology data submission"/>
        </authorList>
    </citation>
    <scope>NUCLEOTIDE SEQUENCE</scope>
    <source>
        <strain evidence="12">D6</strain>
    </source>
</reference>
<feature type="compositionally biased region" description="Basic residues" evidence="10">
    <location>
        <begin position="1"/>
        <end position="11"/>
    </location>
</feature>
<evidence type="ECO:0000256" key="2">
    <source>
        <dbReference type="ARBA" id="ARBA00009105"/>
    </source>
</evidence>
<comment type="subcellular location">
    <subcellularLocation>
        <location evidence="1">Membrane</location>
        <topology evidence="1">Single-pass type II membrane protein</topology>
    </subcellularLocation>
</comment>
<keyword evidence="6" id="KW-0735">Signal-anchor</keyword>
<evidence type="ECO:0000256" key="4">
    <source>
        <dbReference type="ARBA" id="ARBA00022679"/>
    </source>
</evidence>
<evidence type="ECO:0000256" key="8">
    <source>
        <dbReference type="ARBA" id="ARBA00023136"/>
    </source>
</evidence>
<dbReference type="OrthoDB" id="430354at2759"/>
<evidence type="ECO:0000256" key="10">
    <source>
        <dbReference type="SAM" id="MobiDB-lite"/>
    </source>
</evidence>
<keyword evidence="7 11" id="KW-1133">Transmembrane helix</keyword>
<evidence type="ECO:0000256" key="3">
    <source>
        <dbReference type="ARBA" id="ARBA00022676"/>
    </source>
</evidence>
<keyword evidence="5 11" id="KW-0812">Transmembrane</keyword>
<evidence type="ECO:0000313" key="13">
    <source>
        <dbReference type="Proteomes" id="UP001153069"/>
    </source>
</evidence>
<sequence>MIRRANIKPHHSPAGGRSGRQKAFGVDSSSGLAKFQKRISASMIQRILICLSVAILAILGIRRLTKVPVPTTRYPYQPALRNQKQSNKDVDVPELKYIIPQELVRKGQIPLSTRDYSNELISITDKNGIQQESYISLEAFREYGDEIRLLMQMGGEVLSLNNMNEDNKSQLAFRKRFHARAPWLKGNPLIDPDWPMSTLPKPIPNSKAIMICAGNPQLAYLKTLVHSIRVIHNSQIPIRIVFRDEKDLTPKSRQVILDSLPEQQQSAHNIQFVDLSQWFNLDAAQLKAGWNLKPFGLLAVAETQVVSLDVDVLLLQPPEALFLLQGYQQTGALFFHDRLYLNYKGFYDPGVLAAALQPNLSKTAQDIIHYGKTDYIAEHVMEAGLTMLDKSRRMLGVWAICLLMGRTDFRRYTQAFYIYGDKELYWIGLEIVSEPYALAKYFPGAYGSLLTKFDLGLSDVFVYPEDDETKIAKELERAQKDDRFALCGRMVHFDDTGRPLWSNGGYFTEEDEDWASPSKWIEQPLNPIWYVDGGLWTEEEFLPSVPEPPAQPNWLQSWYTLPHNPDAFDTLQHAHNDWDEALKKKTRLNQHWISHGRRRVMCLLPNARGIRSVPKDVSMWGLKAVQRFFLVDVQKKEYEKFASLWN</sequence>
<comment type="caution">
    <text evidence="12">The sequence shown here is derived from an EMBL/GenBank/DDBJ whole genome shotgun (WGS) entry which is preliminary data.</text>
</comment>
<keyword evidence="8 11" id="KW-0472">Membrane</keyword>
<dbReference type="AlphaFoldDB" id="A0A9N8EHY0"/>
<keyword evidence="9" id="KW-0325">Glycoprotein</keyword>
<dbReference type="GO" id="GO:0006493">
    <property type="term" value="P:protein O-linked glycosylation"/>
    <property type="evidence" value="ECO:0007669"/>
    <property type="project" value="TreeGrafter"/>
</dbReference>
<evidence type="ECO:0000256" key="5">
    <source>
        <dbReference type="ARBA" id="ARBA00022692"/>
    </source>
</evidence>
<proteinExistence type="inferred from homology"/>
<keyword evidence="3" id="KW-0328">Glycosyltransferase</keyword>
<name>A0A9N8EHY0_9STRA</name>
<keyword evidence="13" id="KW-1185">Reference proteome</keyword>
<evidence type="ECO:0000256" key="7">
    <source>
        <dbReference type="ARBA" id="ARBA00022989"/>
    </source>
</evidence>
<keyword evidence="4" id="KW-0808">Transferase</keyword>
<organism evidence="12 13">
    <name type="scientific">Seminavis robusta</name>
    <dbReference type="NCBI Taxonomy" id="568900"/>
    <lineage>
        <taxon>Eukaryota</taxon>
        <taxon>Sar</taxon>
        <taxon>Stramenopiles</taxon>
        <taxon>Ochrophyta</taxon>
        <taxon>Bacillariophyta</taxon>
        <taxon>Bacillariophyceae</taxon>
        <taxon>Bacillariophycidae</taxon>
        <taxon>Naviculales</taxon>
        <taxon>Naviculaceae</taxon>
        <taxon>Seminavis</taxon>
    </lineage>
</organism>
<dbReference type="PANTHER" id="PTHR31392">
    <property type="entry name" value="ALPHA-1,3-MANNOSYLTRANSFERASE MNN1-RELATED"/>
    <property type="match status" value="1"/>
</dbReference>
<dbReference type="EMBL" id="CAICTM010001125">
    <property type="protein sequence ID" value="CAB9520710.1"/>
    <property type="molecule type" value="Genomic_DNA"/>
</dbReference>
<evidence type="ECO:0000256" key="1">
    <source>
        <dbReference type="ARBA" id="ARBA00004606"/>
    </source>
</evidence>
<comment type="similarity">
    <text evidence="2">Belongs to the MNN1/MNT family.</text>
</comment>
<dbReference type="Pfam" id="PF11051">
    <property type="entry name" value="Mannosyl_trans3"/>
    <property type="match status" value="1"/>
</dbReference>
<evidence type="ECO:0000256" key="6">
    <source>
        <dbReference type="ARBA" id="ARBA00022968"/>
    </source>
</evidence>
<dbReference type="SUPFAM" id="SSF53448">
    <property type="entry name" value="Nucleotide-diphospho-sugar transferases"/>
    <property type="match status" value="1"/>
</dbReference>
<dbReference type="Proteomes" id="UP001153069">
    <property type="component" value="Unassembled WGS sequence"/>
</dbReference>
<feature type="region of interest" description="Disordered" evidence="10">
    <location>
        <begin position="1"/>
        <end position="25"/>
    </location>
</feature>